<evidence type="ECO:0000313" key="3">
    <source>
        <dbReference type="Proteomes" id="UP000233556"/>
    </source>
</evidence>
<dbReference type="AlphaFoldDB" id="A0A2I0TB34"/>
<feature type="region of interest" description="Disordered" evidence="1">
    <location>
        <begin position="243"/>
        <end position="267"/>
    </location>
</feature>
<protein>
    <submittedName>
        <fullName evidence="2">Uncharacterized protein</fullName>
    </submittedName>
</protein>
<dbReference type="EMBL" id="KZ513554">
    <property type="protein sequence ID" value="PKU31016.1"/>
    <property type="molecule type" value="Genomic_DNA"/>
</dbReference>
<feature type="compositionally biased region" description="Basic and acidic residues" evidence="1">
    <location>
        <begin position="1"/>
        <end position="32"/>
    </location>
</feature>
<sequence>MGRGVNSKDEGKRYPDEKESLKSRHAEEKADSSLDSDAGCPPTPVEVLPGDADSSLSGQKKEESGGQLAGDDPLGKQDAEVEGDISAAEELPQSVGERSAAGTDVPSGPGQPRAASPAAEAAEADELASLAATIDTVSVGEKIVTETREEAAAELQTDSRLDAGKVRDLQGLGLVWKWLWLLPGLCKALSQESSFSTYSFSVKSVQPEKDVKHEQSLNQPSEESLEEIAKELETELEQEKLQTKQEKIQQFQEEMRQQEEEEAEKLHQQKEKSLGYFPFLLHLPLISPLSLS</sequence>
<feature type="region of interest" description="Disordered" evidence="1">
    <location>
        <begin position="1"/>
        <end position="124"/>
    </location>
</feature>
<dbReference type="Proteomes" id="UP000233556">
    <property type="component" value="Unassembled WGS sequence"/>
</dbReference>
<accession>A0A2I0TB34</accession>
<gene>
    <name evidence="2" type="ORF">llap_18681</name>
</gene>
<reference evidence="3" key="2">
    <citation type="submission" date="2017-12" db="EMBL/GenBank/DDBJ databases">
        <title>Genome sequence of the Bar-tailed Godwit (Limosa lapponica baueri).</title>
        <authorList>
            <person name="Lima N.C.B."/>
            <person name="Parody-Merino A.M."/>
            <person name="Battley P.F."/>
            <person name="Fidler A.E."/>
            <person name="Prosdocimi F."/>
        </authorList>
    </citation>
    <scope>NUCLEOTIDE SEQUENCE [LARGE SCALE GENOMIC DNA]</scope>
</reference>
<proteinExistence type="predicted"/>
<feature type="compositionally biased region" description="Low complexity" evidence="1">
    <location>
        <begin position="114"/>
        <end position="124"/>
    </location>
</feature>
<evidence type="ECO:0000256" key="1">
    <source>
        <dbReference type="SAM" id="MobiDB-lite"/>
    </source>
</evidence>
<name>A0A2I0TB34_LIMLA</name>
<dbReference type="OrthoDB" id="6344460at2759"/>
<evidence type="ECO:0000313" key="2">
    <source>
        <dbReference type="EMBL" id="PKU31016.1"/>
    </source>
</evidence>
<organism evidence="2 3">
    <name type="scientific">Limosa lapponica baueri</name>
    <dbReference type="NCBI Taxonomy" id="1758121"/>
    <lineage>
        <taxon>Eukaryota</taxon>
        <taxon>Metazoa</taxon>
        <taxon>Chordata</taxon>
        <taxon>Craniata</taxon>
        <taxon>Vertebrata</taxon>
        <taxon>Euteleostomi</taxon>
        <taxon>Archelosauria</taxon>
        <taxon>Archosauria</taxon>
        <taxon>Dinosauria</taxon>
        <taxon>Saurischia</taxon>
        <taxon>Theropoda</taxon>
        <taxon>Coelurosauria</taxon>
        <taxon>Aves</taxon>
        <taxon>Neognathae</taxon>
        <taxon>Neoaves</taxon>
        <taxon>Charadriiformes</taxon>
        <taxon>Scolopacidae</taxon>
        <taxon>Limosa</taxon>
    </lineage>
</organism>
<reference evidence="3" key="1">
    <citation type="submission" date="2017-11" db="EMBL/GenBank/DDBJ databases">
        <authorList>
            <person name="Lima N.C."/>
            <person name="Parody-Merino A.M."/>
            <person name="Battley P.F."/>
            <person name="Fidler A.E."/>
            <person name="Prosdocimi F."/>
        </authorList>
    </citation>
    <scope>NUCLEOTIDE SEQUENCE [LARGE SCALE GENOMIC DNA]</scope>
</reference>
<keyword evidence="3" id="KW-1185">Reference proteome</keyword>